<dbReference type="InterPro" id="IPR036038">
    <property type="entry name" value="Aminotransferase-like"/>
</dbReference>
<evidence type="ECO:0000256" key="5">
    <source>
        <dbReference type="ARBA" id="ARBA00022909"/>
    </source>
</evidence>
<gene>
    <name evidence="15" type="primary">pabC</name>
    <name evidence="15" type="ORF">HBH39_09710</name>
</gene>
<dbReference type="SUPFAM" id="SSF56752">
    <property type="entry name" value="D-aminoacid aminotransferase-like PLP-dependent enzymes"/>
    <property type="match status" value="1"/>
</dbReference>
<dbReference type="PANTHER" id="PTHR42743">
    <property type="entry name" value="AMINO-ACID AMINOTRANSFERASE"/>
    <property type="match status" value="1"/>
</dbReference>
<evidence type="ECO:0000256" key="11">
    <source>
        <dbReference type="ARBA" id="ARBA00069174"/>
    </source>
</evidence>
<dbReference type="CDD" id="cd01559">
    <property type="entry name" value="ADCL_like"/>
    <property type="match status" value="1"/>
</dbReference>
<comment type="pathway">
    <text evidence="7">Cofactor biosynthesis; tetrahydrofolate biosynthesis; 4-aminobenzoate from chorismate: step 2/2.</text>
</comment>
<dbReference type="NCBIfam" id="TIGR03461">
    <property type="entry name" value="pabC_Proteo"/>
    <property type="match status" value="1"/>
</dbReference>
<dbReference type="Gene3D" id="3.20.10.10">
    <property type="entry name" value="D-amino Acid Aminotransferase, subunit A, domain 2"/>
    <property type="match status" value="1"/>
</dbReference>
<evidence type="ECO:0000256" key="9">
    <source>
        <dbReference type="ARBA" id="ARBA00049529"/>
    </source>
</evidence>
<keyword evidence="6 15" id="KW-0456">Lyase</keyword>
<evidence type="ECO:0000256" key="6">
    <source>
        <dbReference type="ARBA" id="ARBA00023239"/>
    </source>
</evidence>
<dbReference type="InterPro" id="IPR043132">
    <property type="entry name" value="BCAT-like_C"/>
</dbReference>
<dbReference type="InterPro" id="IPR017824">
    <property type="entry name" value="Aminodeoxychorismate_lyase_IV"/>
</dbReference>
<dbReference type="GO" id="GO:0046656">
    <property type="term" value="P:folic acid biosynthetic process"/>
    <property type="evidence" value="ECO:0007669"/>
    <property type="project" value="UniProtKB-KW"/>
</dbReference>
<dbReference type="NCBIfam" id="NF004761">
    <property type="entry name" value="PRK06092.1"/>
    <property type="match status" value="1"/>
</dbReference>
<evidence type="ECO:0000256" key="7">
    <source>
        <dbReference type="ARBA" id="ARBA00035633"/>
    </source>
</evidence>
<proteinExistence type="inferred from homology"/>
<dbReference type="InterPro" id="IPR043131">
    <property type="entry name" value="BCAT-like_N"/>
</dbReference>
<evidence type="ECO:0000256" key="2">
    <source>
        <dbReference type="ARBA" id="ARBA00009320"/>
    </source>
</evidence>
<name>A0A6G9QK18_9GAMM</name>
<dbReference type="RefSeq" id="WP_167677776.1">
    <property type="nucleotide sequence ID" value="NZ_CP050313.1"/>
</dbReference>
<sequence>MTTIWVNQQPQNTVNAADRGLAYGDGAFATMRSLPIMQQSAQQRILFLDLHLSRLEQTCARLGIMWSASAKLIDHLLHLASNHPNACIKLLLSRGVGGRGYQAPANQTELQVTEVTSVHAIPAHYLSWQQHGIKLATSAINLGRQPLLAGMKHLNRLEQVLIKSQPIKDGFDDWLVYDTQGVLVEASMANVFLVKDKQIYTPAINQAGVSGVMREVVIDTILAIGFAVNATTLTEDDIYQADSLMMSNSLLGLIDVVQVDTKALKPWQHTKQVADILKTHLQ</sequence>
<evidence type="ECO:0000313" key="16">
    <source>
        <dbReference type="Proteomes" id="UP000502608"/>
    </source>
</evidence>
<comment type="subunit">
    <text evidence="3">Homodimer.</text>
</comment>
<dbReference type="InterPro" id="IPR050571">
    <property type="entry name" value="Class-IV_PLP-Dep_Aminotrnsfr"/>
</dbReference>
<dbReference type="Pfam" id="PF01063">
    <property type="entry name" value="Aminotran_4"/>
    <property type="match status" value="1"/>
</dbReference>
<dbReference type="PANTHER" id="PTHR42743:SF2">
    <property type="entry name" value="AMINODEOXYCHORISMATE LYASE"/>
    <property type="match status" value="1"/>
</dbReference>
<evidence type="ECO:0000256" key="1">
    <source>
        <dbReference type="ARBA" id="ARBA00001933"/>
    </source>
</evidence>
<accession>A0A6G9QK18</accession>
<evidence type="ECO:0000256" key="14">
    <source>
        <dbReference type="RuleBase" id="RU004516"/>
    </source>
</evidence>
<dbReference type="InterPro" id="IPR018300">
    <property type="entry name" value="Aminotrans_IV_CS"/>
</dbReference>
<organism evidence="15 16">
    <name type="scientific">Shewanella aestuarii</name>
    <dbReference type="NCBI Taxonomy" id="1028752"/>
    <lineage>
        <taxon>Bacteria</taxon>
        <taxon>Pseudomonadati</taxon>
        <taxon>Pseudomonadota</taxon>
        <taxon>Gammaproteobacteria</taxon>
        <taxon>Alteromonadales</taxon>
        <taxon>Shewanellaceae</taxon>
        <taxon>Shewanella</taxon>
    </lineage>
</organism>
<dbReference type="FunFam" id="3.20.10.10:FF:000002">
    <property type="entry name" value="D-alanine aminotransferase"/>
    <property type="match status" value="1"/>
</dbReference>
<dbReference type="InterPro" id="IPR001544">
    <property type="entry name" value="Aminotrans_IV"/>
</dbReference>
<evidence type="ECO:0000256" key="12">
    <source>
        <dbReference type="NCBIfam" id="TIGR03461"/>
    </source>
</evidence>
<dbReference type="Proteomes" id="UP000502608">
    <property type="component" value="Chromosome"/>
</dbReference>
<keyword evidence="5" id="KW-0289">Folate biosynthesis</keyword>
<evidence type="ECO:0000256" key="4">
    <source>
        <dbReference type="ARBA" id="ARBA00022898"/>
    </source>
</evidence>
<evidence type="ECO:0000256" key="8">
    <source>
        <dbReference type="ARBA" id="ARBA00035676"/>
    </source>
</evidence>
<evidence type="ECO:0000313" key="15">
    <source>
        <dbReference type="EMBL" id="QIR14728.1"/>
    </source>
</evidence>
<reference evidence="15 16" key="1">
    <citation type="submission" date="2020-03" db="EMBL/GenBank/DDBJ databases">
        <title>Complete genome sequence of Shewanella sp.</title>
        <authorList>
            <person name="Kim Y.-S."/>
            <person name="Kim S.-J."/>
            <person name="Jung H.-K."/>
            <person name="Kim K.-H."/>
        </authorList>
    </citation>
    <scope>NUCLEOTIDE SEQUENCE [LARGE SCALE GENOMIC DNA]</scope>
    <source>
        <strain evidence="15 16">PN3F2</strain>
    </source>
</reference>
<comment type="cofactor">
    <cofactor evidence="1 14">
        <name>pyridoxal 5'-phosphate</name>
        <dbReference type="ChEBI" id="CHEBI:597326"/>
    </cofactor>
</comment>
<dbReference type="GO" id="GO:0005829">
    <property type="term" value="C:cytosol"/>
    <property type="evidence" value="ECO:0007669"/>
    <property type="project" value="TreeGrafter"/>
</dbReference>
<dbReference type="GO" id="GO:0008696">
    <property type="term" value="F:4-amino-4-deoxychorismate lyase activity"/>
    <property type="evidence" value="ECO:0007669"/>
    <property type="project" value="UniProtKB-UniRule"/>
</dbReference>
<evidence type="ECO:0000256" key="10">
    <source>
        <dbReference type="ARBA" id="ARBA00054027"/>
    </source>
</evidence>
<dbReference type="PROSITE" id="PS00770">
    <property type="entry name" value="AA_TRANSFER_CLASS_4"/>
    <property type="match status" value="1"/>
</dbReference>
<keyword evidence="16" id="KW-1185">Reference proteome</keyword>
<dbReference type="Gene3D" id="3.30.470.10">
    <property type="match status" value="1"/>
</dbReference>
<dbReference type="EMBL" id="CP050313">
    <property type="protein sequence ID" value="QIR14728.1"/>
    <property type="molecule type" value="Genomic_DNA"/>
</dbReference>
<comment type="function">
    <text evidence="10">Involved in the biosynthesis of p-aminobenzoate (PABA), a precursor of tetrahydrofolate. Converts 4-amino-4-deoxychorismate into 4-aminobenzoate (PABA) and pyruvate.</text>
</comment>
<protein>
    <recommendedName>
        <fullName evidence="11 12">Aminodeoxychorismate lyase</fullName>
        <ecNumber evidence="8 12">4.1.3.38</ecNumber>
    </recommendedName>
</protein>
<dbReference type="EC" id="4.1.3.38" evidence="8 12"/>
<dbReference type="GO" id="GO:0030170">
    <property type="term" value="F:pyridoxal phosphate binding"/>
    <property type="evidence" value="ECO:0007669"/>
    <property type="project" value="InterPro"/>
</dbReference>
<dbReference type="GO" id="GO:0008153">
    <property type="term" value="P:4-aminobenzoate biosynthetic process"/>
    <property type="evidence" value="ECO:0007669"/>
    <property type="project" value="UniProtKB-UniRule"/>
</dbReference>
<keyword evidence="4 14" id="KW-0663">Pyridoxal phosphate</keyword>
<dbReference type="KEGG" id="saes:HBH39_09710"/>
<evidence type="ECO:0000256" key="3">
    <source>
        <dbReference type="ARBA" id="ARBA00011738"/>
    </source>
</evidence>
<comment type="catalytic activity">
    <reaction evidence="9">
        <text>4-amino-4-deoxychorismate = 4-aminobenzoate + pyruvate + H(+)</text>
        <dbReference type="Rhea" id="RHEA:16201"/>
        <dbReference type="ChEBI" id="CHEBI:15361"/>
        <dbReference type="ChEBI" id="CHEBI:15378"/>
        <dbReference type="ChEBI" id="CHEBI:17836"/>
        <dbReference type="ChEBI" id="CHEBI:58406"/>
        <dbReference type="EC" id="4.1.3.38"/>
    </reaction>
</comment>
<dbReference type="AlphaFoldDB" id="A0A6G9QK18"/>
<evidence type="ECO:0000256" key="13">
    <source>
        <dbReference type="RuleBase" id="RU004106"/>
    </source>
</evidence>
<comment type="similarity">
    <text evidence="2 13">Belongs to the class-IV pyridoxal-phosphate-dependent aminotransferase family.</text>
</comment>